<gene>
    <name evidence="1" type="primary">ycf15</name>
</gene>
<organism evidence="1">
    <name type="scientific">Tulipa sinkiangensis</name>
    <dbReference type="NCBI Taxonomy" id="2764601"/>
    <lineage>
        <taxon>Eukaryota</taxon>
        <taxon>Viridiplantae</taxon>
        <taxon>Streptophyta</taxon>
        <taxon>Embryophyta</taxon>
        <taxon>Tracheophyta</taxon>
        <taxon>Spermatophyta</taxon>
        <taxon>Magnoliopsida</taxon>
        <taxon>Liliopsida</taxon>
        <taxon>Liliales</taxon>
        <taxon>Liliaceae</taxon>
        <taxon>Tulipa</taxon>
    </lineage>
</organism>
<dbReference type="RefSeq" id="YP_010384903.1">
    <property type="nucleotide sequence ID" value="NC_063595.1"/>
</dbReference>
<keyword evidence="1" id="KW-0150">Chloroplast</keyword>
<dbReference type="AlphaFoldDB" id="A0A8T9E857"/>
<dbReference type="GeneID" id="72635674"/>
<accession>A0A8T9E857</accession>
<dbReference type="EMBL" id="OL350837">
    <property type="protein sequence ID" value="UKS06938.1"/>
    <property type="molecule type" value="Genomic_DNA"/>
</dbReference>
<proteinExistence type="predicted"/>
<sequence>MDKLTLTRQFWIQFGIFLGRYRVSGRNSNVIISIHAEEKVLD</sequence>
<keyword evidence="1" id="KW-0934">Plastid</keyword>
<evidence type="ECO:0000313" key="1">
    <source>
        <dbReference type="EMBL" id="UKS06938.1"/>
    </source>
</evidence>
<reference evidence="1" key="1">
    <citation type="submission" date="2021-11" db="EMBL/GenBank/DDBJ databases">
        <authorList>
            <person name="Xing G."/>
        </authorList>
    </citation>
    <scope>NUCLEOTIDE SEQUENCE</scope>
</reference>
<dbReference type="EMBL" id="OL350837">
    <property type="protein sequence ID" value="UKS06952.1"/>
    <property type="molecule type" value="Genomic_DNA"/>
</dbReference>
<name>A0A8T9E857_9LILI</name>
<dbReference type="GeneID" id="72635710"/>
<protein>
    <submittedName>
        <fullName evidence="1">Uncharacterized protein</fullName>
    </submittedName>
</protein>
<dbReference type="RefSeq" id="YP_010384889.1">
    <property type="nucleotide sequence ID" value="NC_063595.1"/>
</dbReference>
<geneLocation type="chloroplast" evidence="1"/>